<keyword evidence="1" id="KW-0732">Signal</keyword>
<dbReference type="SMART" id="SM00754">
    <property type="entry name" value="CHRD"/>
    <property type="match status" value="1"/>
</dbReference>
<dbReference type="EMBL" id="BMEM01000001">
    <property type="protein sequence ID" value="GGF46948.1"/>
    <property type="molecule type" value="Genomic_DNA"/>
</dbReference>
<evidence type="ECO:0000259" key="2">
    <source>
        <dbReference type="SMART" id="SM00754"/>
    </source>
</evidence>
<dbReference type="RefSeq" id="WP_188428941.1">
    <property type="nucleotide sequence ID" value="NZ_BAABKH010000005.1"/>
</dbReference>
<comment type="caution">
    <text evidence="3">The sequence shown here is derived from an EMBL/GenBank/DDBJ whole genome shotgun (WGS) entry which is preliminary data.</text>
</comment>
<dbReference type="Pfam" id="PF07452">
    <property type="entry name" value="CHRD"/>
    <property type="match status" value="1"/>
</dbReference>
<dbReference type="Proteomes" id="UP000605670">
    <property type="component" value="Unassembled WGS sequence"/>
</dbReference>
<accession>A0A917F3L4</accession>
<feature type="signal peptide" evidence="1">
    <location>
        <begin position="1"/>
        <end position="26"/>
    </location>
</feature>
<feature type="domain" description="CHRD" evidence="2">
    <location>
        <begin position="34"/>
        <end position="149"/>
    </location>
</feature>
<proteinExistence type="predicted"/>
<feature type="chain" id="PRO_5037494947" evidence="1">
    <location>
        <begin position="27"/>
        <end position="149"/>
    </location>
</feature>
<protein>
    <submittedName>
        <fullName evidence="3">CHRD domain-containing protein</fullName>
    </submittedName>
</protein>
<evidence type="ECO:0000256" key="1">
    <source>
        <dbReference type="SAM" id="SignalP"/>
    </source>
</evidence>
<organism evidence="3 4">
    <name type="scientific">Ornithinimicrobium tianjinense</name>
    <dbReference type="NCBI Taxonomy" id="1195761"/>
    <lineage>
        <taxon>Bacteria</taxon>
        <taxon>Bacillati</taxon>
        <taxon>Actinomycetota</taxon>
        <taxon>Actinomycetes</taxon>
        <taxon>Micrococcales</taxon>
        <taxon>Ornithinimicrobiaceae</taxon>
        <taxon>Ornithinimicrobium</taxon>
    </lineage>
</organism>
<dbReference type="AlphaFoldDB" id="A0A917F3L4"/>
<reference evidence="3" key="2">
    <citation type="submission" date="2020-09" db="EMBL/GenBank/DDBJ databases">
        <authorList>
            <person name="Sun Q."/>
            <person name="Zhou Y."/>
        </authorList>
    </citation>
    <scope>NUCLEOTIDE SEQUENCE</scope>
    <source>
        <strain evidence="3">CGMCC 1.12160</strain>
    </source>
</reference>
<sequence>MRHHRLVTALVSSAALAGVSVVPASAHEPVPSGAPITVEMTGAQEAPGPGDPDGHGTAMLRLNPGLEQVCWTLEVTGIAPATAAHIHLAPAGSPGPVVVTLSAPTSGMSSGCADVHRDLVRDIIDNPSAYYVNVHNADHPAGAVRGQLG</sequence>
<gene>
    <name evidence="3" type="ORF">GCM10011366_13380</name>
</gene>
<dbReference type="InterPro" id="IPR010895">
    <property type="entry name" value="CHRD"/>
</dbReference>
<keyword evidence="4" id="KW-1185">Reference proteome</keyword>
<reference evidence="3" key="1">
    <citation type="journal article" date="2014" name="Int. J. Syst. Evol. Microbiol.">
        <title>Complete genome sequence of Corynebacterium casei LMG S-19264T (=DSM 44701T), isolated from a smear-ripened cheese.</title>
        <authorList>
            <consortium name="US DOE Joint Genome Institute (JGI-PGF)"/>
            <person name="Walter F."/>
            <person name="Albersmeier A."/>
            <person name="Kalinowski J."/>
            <person name="Ruckert C."/>
        </authorList>
    </citation>
    <scope>NUCLEOTIDE SEQUENCE</scope>
    <source>
        <strain evidence="3">CGMCC 1.12160</strain>
    </source>
</reference>
<name>A0A917F3L4_9MICO</name>
<evidence type="ECO:0000313" key="3">
    <source>
        <dbReference type="EMBL" id="GGF46948.1"/>
    </source>
</evidence>
<evidence type="ECO:0000313" key="4">
    <source>
        <dbReference type="Proteomes" id="UP000605670"/>
    </source>
</evidence>